<sequence>MRQLNILIVGANGQLGRYLIKYIVESNDYSAVALVNNAVQKAYFTDMGVETLTFDLNQKLTKILKQLRNIDALVITGSLDEKNKETLTEIDEMLKLVDAAIYAGVSRIIYVSTFETQALPLYFRSTFVKKYYIEKWLKLSGSHFTIIKAGTLVDKKGTGLVEIGSNVKNKETSKEDIAQFILACLENDATIRKTIKIVSGKTPIQQVLSSLK</sequence>
<dbReference type="AlphaFoldDB" id="A0A494Z743"/>
<comment type="caution">
    <text evidence="2">The sequence shown here is derived from an EMBL/GenBank/DDBJ whole genome shotgun (WGS) entry which is preliminary data.</text>
</comment>
<evidence type="ECO:0000259" key="1">
    <source>
        <dbReference type="Pfam" id="PF13460"/>
    </source>
</evidence>
<evidence type="ECO:0000313" key="2">
    <source>
        <dbReference type="EMBL" id="RKQ18431.1"/>
    </source>
</evidence>
<dbReference type="PANTHER" id="PTHR15020">
    <property type="entry name" value="FLAVIN REDUCTASE-RELATED"/>
    <property type="match status" value="1"/>
</dbReference>
<feature type="domain" description="NAD(P)-binding" evidence="1">
    <location>
        <begin position="10"/>
        <end position="187"/>
    </location>
</feature>
<dbReference type="Pfam" id="PF13460">
    <property type="entry name" value="NAD_binding_10"/>
    <property type="match status" value="1"/>
</dbReference>
<dbReference type="EMBL" id="RBZN01000008">
    <property type="protein sequence ID" value="RKQ18431.1"/>
    <property type="molecule type" value="Genomic_DNA"/>
</dbReference>
<name>A0A494Z743_9BACL</name>
<protein>
    <submittedName>
        <fullName evidence="2">NAD-dependent epimerase/dehydratase family protein</fullName>
    </submittedName>
</protein>
<proteinExistence type="predicted"/>
<reference evidence="2 3" key="1">
    <citation type="journal article" date="2016" name="Antonie Van Leeuwenhoek">
        <title>Lysinibacillus endophyticus sp. nov., an indole-3-acetic acid producing endophytic bacterium isolated from corn root (Zea mays cv. Xinken-5).</title>
        <authorList>
            <person name="Yu J."/>
            <person name="Guan X."/>
            <person name="Liu C."/>
            <person name="Xiang W."/>
            <person name="Yu Z."/>
            <person name="Liu X."/>
            <person name="Wang G."/>
        </authorList>
    </citation>
    <scope>NUCLEOTIDE SEQUENCE [LARGE SCALE GENOMIC DNA]</scope>
    <source>
        <strain evidence="2 3">DSM 100506</strain>
    </source>
</reference>
<gene>
    <name evidence="2" type="ORF">D8M03_05120</name>
</gene>
<dbReference type="OrthoDB" id="9803892at2"/>
<dbReference type="Gene3D" id="3.40.50.720">
    <property type="entry name" value="NAD(P)-binding Rossmann-like Domain"/>
    <property type="match status" value="1"/>
</dbReference>
<accession>A0A494Z743</accession>
<evidence type="ECO:0000313" key="3">
    <source>
        <dbReference type="Proteomes" id="UP000272238"/>
    </source>
</evidence>
<keyword evidence="3" id="KW-1185">Reference proteome</keyword>
<dbReference type="InterPro" id="IPR036291">
    <property type="entry name" value="NAD(P)-bd_dom_sf"/>
</dbReference>
<dbReference type="Proteomes" id="UP000272238">
    <property type="component" value="Unassembled WGS sequence"/>
</dbReference>
<dbReference type="SUPFAM" id="SSF51735">
    <property type="entry name" value="NAD(P)-binding Rossmann-fold domains"/>
    <property type="match status" value="1"/>
</dbReference>
<organism evidence="2 3">
    <name type="scientific">Ureibacillus endophyticus</name>
    <dbReference type="NCBI Taxonomy" id="1978490"/>
    <lineage>
        <taxon>Bacteria</taxon>
        <taxon>Bacillati</taxon>
        <taxon>Bacillota</taxon>
        <taxon>Bacilli</taxon>
        <taxon>Bacillales</taxon>
        <taxon>Caryophanaceae</taxon>
        <taxon>Ureibacillus</taxon>
    </lineage>
</organism>
<dbReference type="PANTHER" id="PTHR15020:SF50">
    <property type="entry name" value="UPF0659 PROTEIN YMR090W"/>
    <property type="match status" value="1"/>
</dbReference>
<dbReference type="InterPro" id="IPR016040">
    <property type="entry name" value="NAD(P)-bd_dom"/>
</dbReference>